<dbReference type="VEuPathDB" id="FungiDB:SI65_05628"/>
<dbReference type="InterPro" id="IPR017972">
    <property type="entry name" value="Cyt_P450_CS"/>
</dbReference>
<dbReference type="PROSITE" id="PS00086">
    <property type="entry name" value="CYTOCHROME_P450"/>
    <property type="match status" value="1"/>
</dbReference>
<dbReference type="PANTHER" id="PTHR24287">
    <property type="entry name" value="P450, PUTATIVE (EUROFUNG)-RELATED"/>
    <property type="match status" value="1"/>
</dbReference>
<dbReference type="InterPro" id="IPR001128">
    <property type="entry name" value="Cyt_P450"/>
</dbReference>
<dbReference type="GO" id="GO:0004497">
    <property type="term" value="F:monooxygenase activity"/>
    <property type="evidence" value="ECO:0007669"/>
    <property type="project" value="UniProtKB-KW"/>
</dbReference>
<evidence type="ECO:0000313" key="10">
    <source>
        <dbReference type="Proteomes" id="UP000094569"/>
    </source>
</evidence>
<keyword evidence="7 8" id="KW-0349">Heme</keyword>
<dbReference type="InterPro" id="IPR002401">
    <property type="entry name" value="Cyt_P450_E_grp-I"/>
</dbReference>
<dbReference type="OrthoDB" id="1470350at2759"/>
<dbReference type="SUPFAM" id="SSF48264">
    <property type="entry name" value="Cytochrome P450"/>
    <property type="match status" value="1"/>
</dbReference>
<protein>
    <recommendedName>
        <fullName evidence="11">Cytochrome P450 52A13</fullName>
    </recommendedName>
</protein>
<evidence type="ECO:0000256" key="1">
    <source>
        <dbReference type="ARBA" id="ARBA00001971"/>
    </source>
</evidence>
<sequence>MTSRSRGIFTQEGPSWKHSRELLRKQFSRVQSRNLNHFHEHVDNLIASTALLFGKSVYSLKADTEQDASNKLFSERFNIAQEGLAKRFRIAPWHFLYNPPAFQKACANVHRFVEQYIDSLDLGENDSLDDKSYGFIKQVALESASKQDLRDQLLNVLLAGRDTTACCLAWTFRLLVRHEHAMCRLRKEVSSIMGDSPHATREQIKKMLYLSYVIKESLRLYPPVPLNNREATQTTILPTGGGPNADRPMLVRKGELVVFSQYVNSRKKNIYGADADEFRPERWEAGELAKIGWAYFPFNGGPRQCLGEDFALMEVSYTLMRLLQTFSTISLPKGEPVEAVGCERQRLTLVLSSADGCRVEVQSS</sequence>
<evidence type="ECO:0000313" key="9">
    <source>
        <dbReference type="EMBL" id="ODM19011.1"/>
    </source>
</evidence>
<dbReference type="PRINTS" id="PR00385">
    <property type="entry name" value="P450"/>
</dbReference>
<gene>
    <name evidence="9" type="ORF">SI65_05628</name>
</gene>
<evidence type="ECO:0000256" key="8">
    <source>
        <dbReference type="RuleBase" id="RU000461"/>
    </source>
</evidence>
<comment type="cofactor">
    <cofactor evidence="1 7">
        <name>heme</name>
        <dbReference type="ChEBI" id="CHEBI:30413"/>
    </cofactor>
</comment>
<proteinExistence type="inferred from homology"/>
<keyword evidence="5 7" id="KW-0408">Iron</keyword>
<dbReference type="EMBL" id="JXNT01000005">
    <property type="protein sequence ID" value="ODM19011.1"/>
    <property type="molecule type" value="Genomic_DNA"/>
</dbReference>
<keyword evidence="3 7" id="KW-0479">Metal-binding</keyword>
<evidence type="ECO:0000256" key="7">
    <source>
        <dbReference type="PIRSR" id="PIRSR602401-1"/>
    </source>
</evidence>
<dbReference type="Proteomes" id="UP000094569">
    <property type="component" value="Unassembled WGS sequence"/>
</dbReference>
<keyword evidence="6 8" id="KW-0503">Monooxygenase</keyword>
<name>A0A1E3BE22_ASPCR</name>
<dbReference type="InterPro" id="IPR036396">
    <property type="entry name" value="Cyt_P450_sf"/>
</dbReference>
<evidence type="ECO:0000256" key="6">
    <source>
        <dbReference type="ARBA" id="ARBA00023033"/>
    </source>
</evidence>
<organism evidence="9 10">
    <name type="scientific">Aspergillus cristatus</name>
    <name type="common">Chinese Fuzhuan brick tea-fermentation fungus</name>
    <name type="synonym">Eurotium cristatum</name>
    <dbReference type="NCBI Taxonomy" id="573508"/>
    <lineage>
        <taxon>Eukaryota</taxon>
        <taxon>Fungi</taxon>
        <taxon>Dikarya</taxon>
        <taxon>Ascomycota</taxon>
        <taxon>Pezizomycotina</taxon>
        <taxon>Eurotiomycetes</taxon>
        <taxon>Eurotiomycetidae</taxon>
        <taxon>Eurotiales</taxon>
        <taxon>Aspergillaceae</taxon>
        <taxon>Aspergillus</taxon>
        <taxon>Aspergillus subgen. Aspergillus</taxon>
    </lineage>
</organism>
<dbReference type="GO" id="GO:0020037">
    <property type="term" value="F:heme binding"/>
    <property type="evidence" value="ECO:0007669"/>
    <property type="project" value="InterPro"/>
</dbReference>
<dbReference type="Pfam" id="PF00067">
    <property type="entry name" value="p450"/>
    <property type="match status" value="1"/>
</dbReference>
<dbReference type="PANTHER" id="PTHR24287:SF18">
    <property type="entry name" value="CYTOCHROME P450 MONOOXYGENASE APDE-RELATED"/>
    <property type="match status" value="1"/>
</dbReference>
<dbReference type="InterPro" id="IPR047146">
    <property type="entry name" value="Cyt_P450_E_CYP52_fungi"/>
</dbReference>
<evidence type="ECO:0000256" key="5">
    <source>
        <dbReference type="ARBA" id="ARBA00023004"/>
    </source>
</evidence>
<keyword evidence="10" id="KW-1185">Reference proteome</keyword>
<dbReference type="GO" id="GO:0005506">
    <property type="term" value="F:iron ion binding"/>
    <property type="evidence" value="ECO:0007669"/>
    <property type="project" value="InterPro"/>
</dbReference>
<comment type="similarity">
    <text evidence="2 8">Belongs to the cytochrome P450 family.</text>
</comment>
<dbReference type="CDD" id="cd11063">
    <property type="entry name" value="CYP52"/>
    <property type="match status" value="1"/>
</dbReference>
<evidence type="ECO:0008006" key="11">
    <source>
        <dbReference type="Google" id="ProtNLM"/>
    </source>
</evidence>
<accession>A0A1E3BE22</accession>
<evidence type="ECO:0000256" key="2">
    <source>
        <dbReference type="ARBA" id="ARBA00010617"/>
    </source>
</evidence>
<reference evidence="9 10" key="1">
    <citation type="journal article" date="2016" name="BMC Genomics">
        <title>Comparative genomic and transcriptomic analyses of the Fuzhuan brick tea-fermentation fungus Aspergillus cristatus.</title>
        <authorList>
            <person name="Ge Y."/>
            <person name="Wang Y."/>
            <person name="Liu Y."/>
            <person name="Tan Y."/>
            <person name="Ren X."/>
            <person name="Zhang X."/>
            <person name="Hyde K.D."/>
            <person name="Liu Y."/>
            <person name="Liu Z."/>
        </authorList>
    </citation>
    <scope>NUCLEOTIDE SEQUENCE [LARGE SCALE GENOMIC DNA]</scope>
    <source>
        <strain evidence="9 10">GZAAS20.1005</strain>
    </source>
</reference>
<dbReference type="STRING" id="573508.A0A1E3BE22"/>
<dbReference type="AlphaFoldDB" id="A0A1E3BE22"/>
<evidence type="ECO:0000256" key="3">
    <source>
        <dbReference type="ARBA" id="ARBA00022723"/>
    </source>
</evidence>
<comment type="caution">
    <text evidence="9">The sequence shown here is derived from an EMBL/GenBank/DDBJ whole genome shotgun (WGS) entry which is preliminary data.</text>
</comment>
<dbReference type="PRINTS" id="PR00463">
    <property type="entry name" value="EP450I"/>
</dbReference>
<evidence type="ECO:0000256" key="4">
    <source>
        <dbReference type="ARBA" id="ARBA00023002"/>
    </source>
</evidence>
<feature type="binding site" description="axial binding residue" evidence="7">
    <location>
        <position position="305"/>
    </location>
    <ligand>
        <name>heme</name>
        <dbReference type="ChEBI" id="CHEBI:30413"/>
    </ligand>
    <ligandPart>
        <name>Fe</name>
        <dbReference type="ChEBI" id="CHEBI:18248"/>
    </ligandPart>
</feature>
<keyword evidence="4 8" id="KW-0560">Oxidoreductase</keyword>
<dbReference type="GO" id="GO:0016705">
    <property type="term" value="F:oxidoreductase activity, acting on paired donors, with incorporation or reduction of molecular oxygen"/>
    <property type="evidence" value="ECO:0007669"/>
    <property type="project" value="InterPro"/>
</dbReference>
<dbReference type="Gene3D" id="1.10.630.10">
    <property type="entry name" value="Cytochrome P450"/>
    <property type="match status" value="1"/>
</dbReference>